<dbReference type="Gene3D" id="1.20.1250.40">
    <property type="match status" value="1"/>
</dbReference>
<protein>
    <submittedName>
        <fullName evidence="8">RPOL4c domain-containing protein</fullName>
    </submittedName>
</protein>
<dbReference type="InterPro" id="IPR005574">
    <property type="entry name" value="Rpb4/RPC9"/>
</dbReference>
<dbReference type="GO" id="GO:0005634">
    <property type="term" value="C:nucleus"/>
    <property type="evidence" value="ECO:0007669"/>
    <property type="project" value="UniProtKB-SubCell"/>
</dbReference>
<dbReference type="GO" id="GO:0006352">
    <property type="term" value="P:DNA-templated transcription initiation"/>
    <property type="evidence" value="ECO:0007669"/>
    <property type="project" value="InterPro"/>
</dbReference>
<accession>A0A182E2J0</accession>
<dbReference type="Proteomes" id="UP000271087">
    <property type="component" value="Unassembled WGS sequence"/>
</dbReference>
<dbReference type="PANTHER" id="PTHR21297">
    <property type="entry name" value="DNA-DIRECTED RNA POLYMERASE II"/>
    <property type="match status" value="1"/>
</dbReference>
<organism evidence="8">
    <name type="scientific">Onchocerca ochengi</name>
    <name type="common">Filarial nematode worm</name>
    <dbReference type="NCBI Taxonomy" id="42157"/>
    <lineage>
        <taxon>Eukaryota</taxon>
        <taxon>Metazoa</taxon>
        <taxon>Ecdysozoa</taxon>
        <taxon>Nematoda</taxon>
        <taxon>Chromadorea</taxon>
        <taxon>Rhabditida</taxon>
        <taxon>Spirurina</taxon>
        <taxon>Spiruromorpha</taxon>
        <taxon>Filarioidea</taxon>
        <taxon>Onchocercidae</taxon>
        <taxon>Onchocerca</taxon>
    </lineage>
</organism>
<dbReference type="WBParaSite" id="nOo.2.0.1.t02191-RA">
    <property type="protein sequence ID" value="nOo.2.0.1.t02191-RA"/>
    <property type="gene ID" value="nOo.2.0.1.g02191"/>
</dbReference>
<dbReference type="InterPro" id="IPR045222">
    <property type="entry name" value="Rpb4-like"/>
</dbReference>
<dbReference type="InterPro" id="IPR010997">
    <property type="entry name" value="HRDC-like_sf"/>
</dbReference>
<dbReference type="GO" id="GO:0030880">
    <property type="term" value="C:RNA polymerase complex"/>
    <property type="evidence" value="ECO:0007669"/>
    <property type="project" value="InterPro"/>
</dbReference>
<keyword evidence="7" id="KW-1185">Reference proteome</keyword>
<dbReference type="SMART" id="SM00657">
    <property type="entry name" value="RPOL4c"/>
    <property type="match status" value="1"/>
</dbReference>
<proteinExistence type="inferred from homology"/>
<evidence type="ECO:0000256" key="4">
    <source>
        <dbReference type="SAM" id="SignalP"/>
    </source>
</evidence>
<dbReference type="AlphaFoldDB" id="A0A182E2J0"/>
<feature type="signal peptide" evidence="4">
    <location>
        <begin position="1"/>
        <end position="28"/>
    </location>
</feature>
<evidence type="ECO:0000313" key="6">
    <source>
        <dbReference type="EMBL" id="VDK65746.1"/>
    </source>
</evidence>
<dbReference type="EMBL" id="UYRW01000324">
    <property type="protein sequence ID" value="VDK65746.1"/>
    <property type="molecule type" value="Genomic_DNA"/>
</dbReference>
<feature type="chain" id="PRO_5043137269" evidence="4">
    <location>
        <begin position="29"/>
        <end position="274"/>
    </location>
</feature>
<dbReference type="OrthoDB" id="2186918at2759"/>
<dbReference type="InterPro" id="IPR038324">
    <property type="entry name" value="Rpb4/RPC9_sf"/>
</dbReference>
<keyword evidence="4" id="KW-0732">Signal</keyword>
<dbReference type="SUPFAM" id="SSF47819">
    <property type="entry name" value="HRDC-like"/>
    <property type="match status" value="1"/>
</dbReference>
<evidence type="ECO:0000313" key="8">
    <source>
        <dbReference type="WBParaSite" id="nOo.2.0.1.t02191-RA"/>
    </source>
</evidence>
<evidence type="ECO:0000256" key="3">
    <source>
        <dbReference type="ARBA" id="ARBA00025724"/>
    </source>
</evidence>
<evidence type="ECO:0000313" key="7">
    <source>
        <dbReference type="Proteomes" id="UP000271087"/>
    </source>
</evidence>
<comment type="subcellular location">
    <subcellularLocation>
        <location evidence="1">Nucleus</location>
    </subcellularLocation>
</comment>
<evidence type="ECO:0000259" key="5">
    <source>
        <dbReference type="SMART" id="SM00657"/>
    </source>
</evidence>
<evidence type="ECO:0000256" key="2">
    <source>
        <dbReference type="ARBA" id="ARBA00023242"/>
    </source>
</evidence>
<dbReference type="STRING" id="42157.A0A182E2J0"/>
<gene>
    <name evidence="6" type="ORF">NOO_LOCUS2191</name>
</gene>
<name>A0A182E2J0_ONCOC</name>
<feature type="domain" description="RNA polymerase Rpb4/RPC9 core" evidence="5">
    <location>
        <begin position="157"/>
        <end position="274"/>
    </location>
</feature>
<dbReference type="InterPro" id="IPR006590">
    <property type="entry name" value="RNA_pol_Rpb4/RPC9_core"/>
</dbReference>
<sequence>MWGRILGTVPFPWLLFFLLTLRLNNVRDLEEVEIYALQRSMIIGALRKVYMANVSVSSSDAETTAKTVDYKMLKRRQDWLKNPYVLAGIVLPWIALNGFLKPHSERISFAQHSFAKISDFTNNCSGIFVFHDRKRIMPGNQPDDATDEDATELKFPKEFEQADTLLTSEVYLLLEHRRQQSEQKEEIDEMSDVFVKTLNYTRRMARFKNRETIRAVRTLLATKPLHKFEVAQIANLCPETSEEAKALIPSLENKMEDDELDEVLKDLHSKKTFQ</sequence>
<dbReference type="FunFam" id="1.20.1250.40:FF:000010">
    <property type="entry name" value="RNA Polymerase II (B) subunit"/>
    <property type="match status" value="1"/>
</dbReference>
<keyword evidence="2" id="KW-0539">Nucleus</keyword>
<evidence type="ECO:0000256" key="1">
    <source>
        <dbReference type="ARBA" id="ARBA00004123"/>
    </source>
</evidence>
<dbReference type="GO" id="GO:0000166">
    <property type="term" value="F:nucleotide binding"/>
    <property type="evidence" value="ECO:0007669"/>
    <property type="project" value="InterPro"/>
</dbReference>
<reference evidence="6 7" key="2">
    <citation type="submission" date="2018-08" db="EMBL/GenBank/DDBJ databases">
        <authorList>
            <person name="Laetsch R D."/>
            <person name="Stevens L."/>
            <person name="Kumar S."/>
            <person name="Blaxter L. M."/>
        </authorList>
    </citation>
    <scope>NUCLEOTIDE SEQUENCE [LARGE SCALE GENOMIC DNA]</scope>
</reference>
<dbReference type="Pfam" id="PF03874">
    <property type="entry name" value="RNA_pol_Rpb4"/>
    <property type="match status" value="1"/>
</dbReference>
<comment type="similarity">
    <text evidence="3">Belongs to the eukaryotic RPB4 RNA polymerase subunit family.</text>
</comment>
<reference evidence="8" key="1">
    <citation type="submission" date="2016-06" db="UniProtKB">
        <authorList>
            <consortium name="WormBaseParasite"/>
        </authorList>
    </citation>
    <scope>IDENTIFICATION</scope>
</reference>